<feature type="region of interest" description="Disordered" evidence="1">
    <location>
        <begin position="28"/>
        <end position="51"/>
    </location>
</feature>
<dbReference type="Proteomes" id="UP000591131">
    <property type="component" value="Unassembled WGS sequence"/>
</dbReference>
<gene>
    <name evidence="2" type="ORF">FOL47_006852</name>
</gene>
<dbReference type="OrthoDB" id="465485at2759"/>
<evidence type="ECO:0000313" key="3">
    <source>
        <dbReference type="Proteomes" id="UP000591131"/>
    </source>
</evidence>
<comment type="caution">
    <text evidence="2">The sequence shown here is derived from an EMBL/GenBank/DDBJ whole genome shotgun (WGS) entry which is preliminary data.</text>
</comment>
<protein>
    <submittedName>
        <fullName evidence="2">Uncharacterized protein</fullName>
    </submittedName>
</protein>
<name>A0A7J6LP68_PERCH</name>
<sequence length="105" mass="11273">MLDIATILGAIGVSDALTDCRQSPEYKARGNIFNSDSEEEPAAPEEVAEDSWMPSAVTDSNAFRKAQDLYAEIGARVSEAFDAIPVPVLDLTMPAERPMGKISKA</sequence>
<dbReference type="AlphaFoldDB" id="A0A7J6LP68"/>
<keyword evidence="3" id="KW-1185">Reference proteome</keyword>
<dbReference type="EMBL" id="JAAPAO010000391">
    <property type="protein sequence ID" value="KAF4661092.1"/>
    <property type="molecule type" value="Genomic_DNA"/>
</dbReference>
<proteinExistence type="predicted"/>
<reference evidence="2 3" key="1">
    <citation type="submission" date="2020-04" db="EMBL/GenBank/DDBJ databases">
        <title>Perkinsus chesapeaki whole genome sequence.</title>
        <authorList>
            <person name="Bogema D.R."/>
        </authorList>
    </citation>
    <scope>NUCLEOTIDE SEQUENCE [LARGE SCALE GENOMIC DNA]</scope>
    <source>
        <strain evidence="2">ATCC PRA-425</strain>
    </source>
</reference>
<evidence type="ECO:0000313" key="2">
    <source>
        <dbReference type="EMBL" id="KAF4661092.1"/>
    </source>
</evidence>
<feature type="compositionally biased region" description="Acidic residues" evidence="1">
    <location>
        <begin position="36"/>
        <end position="49"/>
    </location>
</feature>
<organism evidence="2 3">
    <name type="scientific">Perkinsus chesapeaki</name>
    <name type="common">Clam parasite</name>
    <name type="synonym">Perkinsus andrewsi</name>
    <dbReference type="NCBI Taxonomy" id="330153"/>
    <lineage>
        <taxon>Eukaryota</taxon>
        <taxon>Sar</taxon>
        <taxon>Alveolata</taxon>
        <taxon>Perkinsozoa</taxon>
        <taxon>Perkinsea</taxon>
        <taxon>Perkinsida</taxon>
        <taxon>Perkinsidae</taxon>
        <taxon>Perkinsus</taxon>
    </lineage>
</organism>
<evidence type="ECO:0000256" key="1">
    <source>
        <dbReference type="SAM" id="MobiDB-lite"/>
    </source>
</evidence>
<accession>A0A7J6LP68</accession>